<dbReference type="FunFam" id="3.50.50.60:FF:000001">
    <property type="entry name" value="Dihydrolipoyl dehydrogenase, mitochondrial"/>
    <property type="match status" value="1"/>
</dbReference>
<dbReference type="GO" id="GO:0050660">
    <property type="term" value="F:flavin adenine dinucleotide binding"/>
    <property type="evidence" value="ECO:0007669"/>
    <property type="project" value="InterPro"/>
</dbReference>
<feature type="disulfide bond" description="Redox-active" evidence="13">
    <location>
        <begin position="44"/>
        <end position="49"/>
    </location>
</feature>
<gene>
    <name evidence="17" type="primary">lpdA</name>
    <name evidence="17" type="ORF">J3U87_01630</name>
</gene>
<dbReference type="Proteomes" id="UP000663929">
    <property type="component" value="Chromosome"/>
</dbReference>
<evidence type="ECO:0000256" key="6">
    <source>
        <dbReference type="ARBA" id="ARBA00023002"/>
    </source>
</evidence>
<keyword evidence="9 14" id="KW-0676">Redox-active center</keyword>
<feature type="binding site" evidence="12">
    <location>
        <position position="53"/>
    </location>
    <ligand>
        <name>FAD</name>
        <dbReference type="ChEBI" id="CHEBI:57692"/>
    </ligand>
</feature>
<comment type="cofactor">
    <cofactor evidence="12 14">
        <name>FAD</name>
        <dbReference type="ChEBI" id="CHEBI:57692"/>
    </cofactor>
    <text evidence="12 14">Binds 1 FAD per subunit.</text>
</comment>
<dbReference type="GO" id="GO:0005737">
    <property type="term" value="C:cytoplasm"/>
    <property type="evidence" value="ECO:0007669"/>
    <property type="project" value="UniProtKB-ARBA"/>
</dbReference>
<dbReference type="InterPro" id="IPR012999">
    <property type="entry name" value="Pyr_OxRdtase_I_AS"/>
</dbReference>
<dbReference type="InterPro" id="IPR001100">
    <property type="entry name" value="Pyr_nuc-diS_OxRdtase"/>
</dbReference>
<organism evidence="17 18">
    <name type="scientific">Sulfidibacter corallicola</name>
    <dbReference type="NCBI Taxonomy" id="2818388"/>
    <lineage>
        <taxon>Bacteria</taxon>
        <taxon>Pseudomonadati</taxon>
        <taxon>Acidobacteriota</taxon>
        <taxon>Holophagae</taxon>
        <taxon>Acanthopleuribacterales</taxon>
        <taxon>Acanthopleuribacteraceae</taxon>
        <taxon>Sulfidibacter</taxon>
    </lineage>
</organism>
<feature type="domain" description="Pyridine nucleotide-disulphide oxidoreductase dimerisation" evidence="15">
    <location>
        <begin position="348"/>
        <end position="457"/>
    </location>
</feature>
<comment type="catalytic activity">
    <reaction evidence="10 14">
        <text>N(6)-[(R)-dihydrolipoyl]-L-lysyl-[protein] + NAD(+) = N(6)-[(R)-lipoyl]-L-lysyl-[protein] + NADH + H(+)</text>
        <dbReference type="Rhea" id="RHEA:15045"/>
        <dbReference type="Rhea" id="RHEA-COMP:10474"/>
        <dbReference type="Rhea" id="RHEA-COMP:10475"/>
        <dbReference type="ChEBI" id="CHEBI:15378"/>
        <dbReference type="ChEBI" id="CHEBI:57540"/>
        <dbReference type="ChEBI" id="CHEBI:57945"/>
        <dbReference type="ChEBI" id="CHEBI:83099"/>
        <dbReference type="ChEBI" id="CHEBI:83100"/>
        <dbReference type="EC" id="1.8.1.4"/>
    </reaction>
</comment>
<evidence type="ECO:0000256" key="7">
    <source>
        <dbReference type="ARBA" id="ARBA00023027"/>
    </source>
</evidence>
<evidence type="ECO:0000256" key="5">
    <source>
        <dbReference type="ARBA" id="ARBA00022827"/>
    </source>
</evidence>
<keyword evidence="7 12" id="KW-0520">NAD</keyword>
<evidence type="ECO:0000256" key="12">
    <source>
        <dbReference type="PIRSR" id="PIRSR000350-3"/>
    </source>
</evidence>
<evidence type="ECO:0000259" key="16">
    <source>
        <dbReference type="Pfam" id="PF07992"/>
    </source>
</evidence>
<dbReference type="InterPro" id="IPR050151">
    <property type="entry name" value="Class-I_Pyr_Nuc-Dis_Oxidored"/>
</dbReference>
<evidence type="ECO:0000256" key="11">
    <source>
        <dbReference type="PIRSR" id="PIRSR000350-2"/>
    </source>
</evidence>
<dbReference type="SUPFAM" id="SSF55424">
    <property type="entry name" value="FAD/NAD-linked reductases, dimerisation (C-terminal) domain"/>
    <property type="match status" value="1"/>
</dbReference>
<keyword evidence="8" id="KW-1015">Disulfide bond</keyword>
<evidence type="ECO:0000313" key="17">
    <source>
        <dbReference type="EMBL" id="QTD51143.1"/>
    </source>
</evidence>
<comment type="miscellaneous">
    <text evidence="14">The active site is a redox-active disulfide bond.</text>
</comment>
<dbReference type="PRINTS" id="PR00411">
    <property type="entry name" value="PNDRDTASEI"/>
</dbReference>
<dbReference type="Gene3D" id="3.30.390.30">
    <property type="match status" value="1"/>
</dbReference>
<feature type="domain" description="FAD/NAD(P)-binding" evidence="16">
    <location>
        <begin position="6"/>
        <end position="329"/>
    </location>
</feature>
<feature type="binding site" evidence="12">
    <location>
        <begin position="320"/>
        <end position="323"/>
    </location>
    <ligand>
        <name>FAD</name>
        <dbReference type="ChEBI" id="CHEBI:57692"/>
    </ligand>
</feature>
<keyword evidence="18" id="KW-1185">Reference proteome</keyword>
<dbReference type="EC" id="1.8.1.4" evidence="2 14"/>
<keyword evidence="5 12" id="KW-0274">FAD</keyword>
<feature type="binding site" evidence="12">
    <location>
        <position position="314"/>
    </location>
    <ligand>
        <name>FAD</name>
        <dbReference type="ChEBI" id="CHEBI:57692"/>
    </ligand>
</feature>
<evidence type="ECO:0000256" key="8">
    <source>
        <dbReference type="ARBA" id="ARBA00023157"/>
    </source>
</evidence>
<evidence type="ECO:0000256" key="2">
    <source>
        <dbReference type="ARBA" id="ARBA00012608"/>
    </source>
</evidence>
<dbReference type="PRINTS" id="PR00368">
    <property type="entry name" value="FADPNR"/>
</dbReference>
<evidence type="ECO:0000256" key="3">
    <source>
        <dbReference type="ARBA" id="ARBA00016961"/>
    </source>
</evidence>
<dbReference type="NCBIfam" id="TIGR01350">
    <property type="entry name" value="lipoamide_DH"/>
    <property type="match status" value="1"/>
</dbReference>
<comment type="similarity">
    <text evidence="1 14">Belongs to the class-I pyridine nucleotide-disulfide oxidoreductase family.</text>
</comment>
<feature type="active site" description="Proton acceptor" evidence="11">
    <location>
        <position position="446"/>
    </location>
</feature>
<sequence>MSQEQFDVIIIGSGPGGYVCAIRAAQLGFKTACIEKYDTLGGTCLNVGCIPSKALLQSSEHYHQAAHKFANHGIEFGDLKLNLDKMLERKDKVVSTLTTGIAGLFKKNKITRFIGHGKLLGDGQVEIAGSETQVIAGKHIIIATGSKPVELPFLKYDKQDIVSSTGALAFDKVPEHLVVVGGGVIGLELGSVWKRLGAAVTVVEFMDRILPPMDKDVSKEMKKVLSRQGMKFHLSTGVTGAEKQADGKWLIKGKDKKDKELTFEADKVLVSVGRRPYTEGLGLETAGVKVGDRGFIEVDDHYRTNVEGIYAIGDVVGGLMLAHKAEEEGVALAETLAGKAGHVNYEVVPNVVYTWPEVAAIGKTEEELVEAGIAYNVGKFSFKASSRARCMDESEGFVKVLACKETDRMLGVHMVGPTVSELIQEAVAIMEFMGSAEDMARTVHGHPTLSETVKEAALAVDNRPIHI</sequence>
<feature type="binding site" evidence="12">
    <location>
        <begin position="181"/>
        <end position="188"/>
    </location>
    <ligand>
        <name>NAD(+)</name>
        <dbReference type="ChEBI" id="CHEBI:57540"/>
    </ligand>
</feature>
<keyword evidence="6 14" id="KW-0560">Oxidoreductase</keyword>
<dbReference type="PANTHER" id="PTHR22912">
    <property type="entry name" value="DISULFIDE OXIDOREDUCTASE"/>
    <property type="match status" value="1"/>
</dbReference>
<dbReference type="InterPro" id="IPR036188">
    <property type="entry name" value="FAD/NAD-bd_sf"/>
</dbReference>
<dbReference type="AlphaFoldDB" id="A0A8A4TNL2"/>
<dbReference type="Pfam" id="PF02852">
    <property type="entry name" value="Pyr_redox_dim"/>
    <property type="match status" value="1"/>
</dbReference>
<dbReference type="InterPro" id="IPR023753">
    <property type="entry name" value="FAD/NAD-binding_dom"/>
</dbReference>
<feature type="binding site" evidence="12">
    <location>
        <begin position="144"/>
        <end position="146"/>
    </location>
    <ligand>
        <name>FAD</name>
        <dbReference type="ChEBI" id="CHEBI:57692"/>
    </ligand>
</feature>
<accession>A0A8A4TNL2</accession>
<evidence type="ECO:0000256" key="13">
    <source>
        <dbReference type="PIRSR" id="PIRSR000350-4"/>
    </source>
</evidence>
<reference evidence="17" key="1">
    <citation type="submission" date="2021-03" db="EMBL/GenBank/DDBJ databases">
        <title>Acanthopleuribacteraceae sp. M133.</title>
        <authorList>
            <person name="Wang G."/>
        </authorList>
    </citation>
    <scope>NUCLEOTIDE SEQUENCE</scope>
    <source>
        <strain evidence="17">M133</strain>
    </source>
</reference>
<feature type="binding site" evidence="12">
    <location>
        <position position="117"/>
    </location>
    <ligand>
        <name>FAD</name>
        <dbReference type="ChEBI" id="CHEBI:57692"/>
    </ligand>
</feature>
<feature type="binding site" evidence="12">
    <location>
        <position position="204"/>
    </location>
    <ligand>
        <name>NAD(+)</name>
        <dbReference type="ChEBI" id="CHEBI:57540"/>
    </ligand>
</feature>
<keyword evidence="4 14" id="KW-0285">Flavoprotein</keyword>
<dbReference type="Gene3D" id="3.50.50.60">
    <property type="entry name" value="FAD/NAD(P)-binding domain"/>
    <property type="match status" value="2"/>
</dbReference>
<dbReference type="EMBL" id="CP071793">
    <property type="protein sequence ID" value="QTD51143.1"/>
    <property type="molecule type" value="Genomic_DNA"/>
</dbReference>
<dbReference type="InterPro" id="IPR004099">
    <property type="entry name" value="Pyr_nucl-diS_OxRdtase_dimer"/>
</dbReference>
<evidence type="ECO:0000256" key="10">
    <source>
        <dbReference type="ARBA" id="ARBA00049187"/>
    </source>
</evidence>
<evidence type="ECO:0000256" key="9">
    <source>
        <dbReference type="ARBA" id="ARBA00023284"/>
    </source>
</evidence>
<dbReference type="PROSITE" id="PS00076">
    <property type="entry name" value="PYRIDINE_REDOX_1"/>
    <property type="match status" value="1"/>
</dbReference>
<evidence type="ECO:0000256" key="4">
    <source>
        <dbReference type="ARBA" id="ARBA00022630"/>
    </source>
</evidence>
<keyword evidence="12" id="KW-0547">Nucleotide-binding</keyword>
<dbReference type="RefSeq" id="WP_237381276.1">
    <property type="nucleotide sequence ID" value="NZ_CP071793.1"/>
</dbReference>
<dbReference type="GO" id="GO:0004148">
    <property type="term" value="F:dihydrolipoyl dehydrogenase (NADH) activity"/>
    <property type="evidence" value="ECO:0007669"/>
    <property type="project" value="UniProtKB-EC"/>
</dbReference>
<dbReference type="KEGG" id="scor:J3U87_01630"/>
<dbReference type="GO" id="GO:0006103">
    <property type="term" value="P:2-oxoglutarate metabolic process"/>
    <property type="evidence" value="ECO:0007669"/>
    <property type="project" value="TreeGrafter"/>
</dbReference>
<evidence type="ECO:0000259" key="15">
    <source>
        <dbReference type="Pfam" id="PF02852"/>
    </source>
</evidence>
<feature type="binding site" evidence="12">
    <location>
        <position position="273"/>
    </location>
    <ligand>
        <name>NAD(+)</name>
        <dbReference type="ChEBI" id="CHEBI:57540"/>
    </ligand>
</feature>
<evidence type="ECO:0000256" key="1">
    <source>
        <dbReference type="ARBA" id="ARBA00007532"/>
    </source>
</evidence>
<dbReference type="FunFam" id="3.30.390.30:FF:000001">
    <property type="entry name" value="Dihydrolipoyl dehydrogenase"/>
    <property type="match status" value="1"/>
</dbReference>
<evidence type="ECO:0000256" key="14">
    <source>
        <dbReference type="RuleBase" id="RU003692"/>
    </source>
</evidence>
<dbReference type="PANTHER" id="PTHR22912:SF151">
    <property type="entry name" value="DIHYDROLIPOYL DEHYDROGENASE, MITOCHONDRIAL"/>
    <property type="match status" value="1"/>
</dbReference>
<dbReference type="Pfam" id="PF07992">
    <property type="entry name" value="Pyr_redox_2"/>
    <property type="match status" value="1"/>
</dbReference>
<dbReference type="InterPro" id="IPR006258">
    <property type="entry name" value="Lipoamide_DH"/>
</dbReference>
<dbReference type="PIRSF" id="PIRSF000350">
    <property type="entry name" value="Mercury_reductase_MerA"/>
    <property type="match status" value="1"/>
</dbReference>
<evidence type="ECO:0000313" key="18">
    <source>
        <dbReference type="Proteomes" id="UP000663929"/>
    </source>
</evidence>
<proteinExistence type="inferred from homology"/>
<protein>
    <recommendedName>
        <fullName evidence="3 14">Dihydrolipoyl dehydrogenase</fullName>
        <ecNumber evidence="2 14">1.8.1.4</ecNumber>
    </recommendedName>
</protein>
<dbReference type="SUPFAM" id="SSF51905">
    <property type="entry name" value="FAD/NAD(P)-binding domain"/>
    <property type="match status" value="1"/>
</dbReference>
<name>A0A8A4TNL2_SULCO</name>
<dbReference type="InterPro" id="IPR016156">
    <property type="entry name" value="FAD/NAD-linked_Rdtase_dimer_sf"/>
</dbReference>